<dbReference type="InterPro" id="IPR049492">
    <property type="entry name" value="BD-FAE-like_dom"/>
</dbReference>
<feature type="signal peptide" evidence="2">
    <location>
        <begin position="1"/>
        <end position="26"/>
    </location>
</feature>
<keyword evidence="5" id="KW-1185">Reference proteome</keyword>
<dbReference type="Gene3D" id="3.40.50.1820">
    <property type="entry name" value="alpha/beta hydrolase"/>
    <property type="match status" value="1"/>
</dbReference>
<protein>
    <submittedName>
        <fullName evidence="4">Alpha/beta hydrolase</fullName>
    </submittedName>
</protein>
<gene>
    <name evidence="4" type="ORF">WG900_17185</name>
</gene>
<organism evidence="4 5">
    <name type="scientific">Novosphingobium aquae</name>
    <dbReference type="NCBI Taxonomy" id="3133435"/>
    <lineage>
        <taxon>Bacteria</taxon>
        <taxon>Pseudomonadati</taxon>
        <taxon>Pseudomonadota</taxon>
        <taxon>Alphaproteobacteria</taxon>
        <taxon>Sphingomonadales</taxon>
        <taxon>Sphingomonadaceae</taxon>
        <taxon>Novosphingobium</taxon>
    </lineage>
</organism>
<evidence type="ECO:0000313" key="5">
    <source>
        <dbReference type="Proteomes" id="UP001379235"/>
    </source>
</evidence>
<evidence type="ECO:0000259" key="3">
    <source>
        <dbReference type="Pfam" id="PF20434"/>
    </source>
</evidence>
<evidence type="ECO:0000313" key="4">
    <source>
        <dbReference type="EMBL" id="MEJ6011651.1"/>
    </source>
</evidence>
<evidence type="ECO:0000256" key="1">
    <source>
        <dbReference type="ARBA" id="ARBA00022801"/>
    </source>
</evidence>
<proteinExistence type="predicted"/>
<name>A0ABU8SCG3_9SPHN</name>
<dbReference type="InterPro" id="IPR029058">
    <property type="entry name" value="AB_hydrolase_fold"/>
</dbReference>
<dbReference type="PANTHER" id="PTHR48081:SF33">
    <property type="entry name" value="KYNURENINE FORMAMIDASE"/>
    <property type="match status" value="1"/>
</dbReference>
<reference evidence="4 5" key="1">
    <citation type="submission" date="2024-03" db="EMBL/GenBank/DDBJ databases">
        <authorList>
            <person name="Jo J.-H."/>
        </authorList>
    </citation>
    <scope>NUCLEOTIDE SEQUENCE [LARGE SCALE GENOMIC DNA]</scope>
    <source>
        <strain evidence="4 5">AS3R-12</strain>
    </source>
</reference>
<dbReference type="SUPFAM" id="SSF53474">
    <property type="entry name" value="alpha/beta-Hydrolases"/>
    <property type="match status" value="1"/>
</dbReference>
<keyword evidence="1 4" id="KW-0378">Hydrolase</keyword>
<dbReference type="PANTHER" id="PTHR48081">
    <property type="entry name" value="AB HYDROLASE SUPERFAMILY PROTEIN C4A8.06C"/>
    <property type="match status" value="1"/>
</dbReference>
<feature type="chain" id="PRO_5046159612" evidence="2">
    <location>
        <begin position="27"/>
        <end position="317"/>
    </location>
</feature>
<dbReference type="Proteomes" id="UP001379235">
    <property type="component" value="Unassembled WGS sequence"/>
</dbReference>
<evidence type="ECO:0000256" key="2">
    <source>
        <dbReference type="SAM" id="SignalP"/>
    </source>
</evidence>
<keyword evidence="2" id="KW-0732">Signal</keyword>
<dbReference type="GO" id="GO:0016787">
    <property type="term" value="F:hydrolase activity"/>
    <property type="evidence" value="ECO:0007669"/>
    <property type="project" value="UniProtKB-KW"/>
</dbReference>
<accession>A0ABU8SCG3</accession>
<sequence length="317" mass="33853">MRNKLFLALGATALLAASLAPSIAGAAPGDRLRERIKARMAERMGAGDAQVPKLVPDRTFTYGADPLQTGDLWFPKGHINDHSVPLVIFVHGGGWKRGSKDNAASRYAPAHFTGLGYAYASIDYRLVPTARVEDQAEDVARAVNALIGDAKKLGIDTSRIVLTGHSAGAHLVALVGTDETYLKKVGLSFADIDGVIPNDGAAYEVSAQLAQAGRMMKTTYEQAFGTDPERQKALSPTHHAVAPNAPAFLLIHVQREDGVSQNKVLEAALRNGGTRVQRNEFPGTGLQGHAEINRRLGDPTYAATGVVDAWLKQLFEG</sequence>
<feature type="domain" description="BD-FAE-like" evidence="3">
    <location>
        <begin position="72"/>
        <end position="262"/>
    </location>
</feature>
<dbReference type="InterPro" id="IPR050300">
    <property type="entry name" value="GDXG_lipolytic_enzyme"/>
</dbReference>
<comment type="caution">
    <text evidence="4">The sequence shown here is derived from an EMBL/GenBank/DDBJ whole genome shotgun (WGS) entry which is preliminary data.</text>
</comment>
<dbReference type="Pfam" id="PF20434">
    <property type="entry name" value="BD-FAE"/>
    <property type="match status" value="1"/>
</dbReference>
<dbReference type="EMBL" id="JBBHJY010000010">
    <property type="protein sequence ID" value="MEJ6011651.1"/>
    <property type="molecule type" value="Genomic_DNA"/>
</dbReference>